<keyword evidence="2" id="KW-1185">Reference proteome</keyword>
<name>A0AAE1QFT0_9EUCA</name>
<evidence type="ECO:0000313" key="2">
    <source>
        <dbReference type="Proteomes" id="UP001292094"/>
    </source>
</evidence>
<comment type="caution">
    <text evidence="1">The sequence shown here is derived from an EMBL/GenBank/DDBJ whole genome shotgun (WGS) entry which is preliminary data.</text>
</comment>
<organism evidence="1 2">
    <name type="scientific">Petrolisthes manimaculis</name>
    <dbReference type="NCBI Taxonomy" id="1843537"/>
    <lineage>
        <taxon>Eukaryota</taxon>
        <taxon>Metazoa</taxon>
        <taxon>Ecdysozoa</taxon>
        <taxon>Arthropoda</taxon>
        <taxon>Crustacea</taxon>
        <taxon>Multicrustacea</taxon>
        <taxon>Malacostraca</taxon>
        <taxon>Eumalacostraca</taxon>
        <taxon>Eucarida</taxon>
        <taxon>Decapoda</taxon>
        <taxon>Pleocyemata</taxon>
        <taxon>Anomura</taxon>
        <taxon>Galatheoidea</taxon>
        <taxon>Porcellanidae</taxon>
        <taxon>Petrolisthes</taxon>
    </lineage>
</organism>
<reference evidence="1" key="1">
    <citation type="submission" date="2023-11" db="EMBL/GenBank/DDBJ databases">
        <title>Genome assemblies of two species of porcelain crab, Petrolisthes cinctipes and Petrolisthes manimaculis (Anomura: Porcellanidae).</title>
        <authorList>
            <person name="Angst P."/>
        </authorList>
    </citation>
    <scope>NUCLEOTIDE SEQUENCE</scope>
    <source>
        <strain evidence="1">PB745_02</strain>
        <tissue evidence="1">Gill</tissue>
    </source>
</reference>
<accession>A0AAE1QFT0</accession>
<dbReference type="EMBL" id="JAWZYT010000264">
    <property type="protein sequence ID" value="KAK4325739.1"/>
    <property type="molecule type" value="Genomic_DNA"/>
</dbReference>
<dbReference type="Proteomes" id="UP001292094">
    <property type="component" value="Unassembled WGS sequence"/>
</dbReference>
<evidence type="ECO:0000313" key="1">
    <source>
        <dbReference type="EMBL" id="KAK4325739.1"/>
    </source>
</evidence>
<protein>
    <submittedName>
        <fullName evidence="1">Uncharacterized protein</fullName>
    </submittedName>
</protein>
<gene>
    <name evidence="1" type="ORF">Pmani_003682</name>
</gene>
<sequence length="82" mass="9141">MSTDEEGETTFLYKRIPSSVILPATPKVSPAILVDTAEKHSSESPPLTARKLRRPSDWGECRGFPFPNIISSPCQEKINPWT</sequence>
<dbReference type="AlphaFoldDB" id="A0AAE1QFT0"/>
<proteinExistence type="predicted"/>